<dbReference type="PANTHER" id="PTHR43628">
    <property type="entry name" value="ACTIVATOR OF C KINASE PROTEIN 1-RELATED"/>
    <property type="match status" value="1"/>
</dbReference>
<dbReference type="InterPro" id="IPR011990">
    <property type="entry name" value="TPR-like_helical_dom_sf"/>
</dbReference>
<proteinExistence type="predicted"/>
<protein>
    <recommendedName>
        <fullName evidence="2">CS domain-containing protein</fullName>
    </recommendedName>
</protein>
<dbReference type="InterPro" id="IPR007052">
    <property type="entry name" value="CS_dom"/>
</dbReference>
<dbReference type="AlphaFoldDB" id="A0AAV9IEV8"/>
<dbReference type="Gene3D" id="2.60.40.790">
    <property type="match status" value="1"/>
</dbReference>
<evidence type="ECO:0000313" key="4">
    <source>
        <dbReference type="Proteomes" id="UP001300502"/>
    </source>
</evidence>
<dbReference type="Pfam" id="PF08238">
    <property type="entry name" value="Sel1"/>
    <property type="match status" value="3"/>
</dbReference>
<dbReference type="SUPFAM" id="SSF81901">
    <property type="entry name" value="HCP-like"/>
    <property type="match status" value="1"/>
</dbReference>
<evidence type="ECO:0000259" key="2">
    <source>
        <dbReference type="PROSITE" id="PS51203"/>
    </source>
</evidence>
<dbReference type="SMART" id="SM00671">
    <property type="entry name" value="SEL1"/>
    <property type="match status" value="3"/>
</dbReference>
<dbReference type="InterPro" id="IPR052945">
    <property type="entry name" value="Mitotic_Regulator"/>
</dbReference>
<dbReference type="Gene3D" id="1.25.40.10">
    <property type="entry name" value="Tetratricopeptide repeat domain"/>
    <property type="match status" value="1"/>
</dbReference>
<sequence length="380" mass="43448">MSCTVDTSNYEWSQTNHTITIIIQVPYTTSSRDISLSVQDASQVKVTVASRVVFLERLWDKVCTTSEDWIPWQLEETEKGKFLVVELEKEKQGWWNQLVLTPLDEEKKDGSLEHWTSCMPADKQEEPPPTLSTTKDDASDEEEIKVFLQTLQSRKDKVDENSVDIGRQIGVEDVMGVPVTPDNVHQVLESYRFQVEEKKSGIAAFHLGRLYHFGICVEKDYKEALRWYQKALELGCYPLETLLVFNLGLLYSEGGYGIEQNLEQAVQLWQVGADQGNPYAMYNLGVLYLHGSGCEQDITRAMLLLKAANSLDPSLVLPDMSAFSQVKDTKPRRKKLSEEEKQRVYAEFRKFAKYCAWTGVGLCAIGITWKLVRHYLNNRL</sequence>
<dbReference type="SUPFAM" id="SSF49764">
    <property type="entry name" value="HSP20-like chaperones"/>
    <property type="match status" value="1"/>
</dbReference>
<dbReference type="PROSITE" id="PS51203">
    <property type="entry name" value="CS"/>
    <property type="match status" value="1"/>
</dbReference>
<evidence type="ECO:0000313" key="3">
    <source>
        <dbReference type="EMBL" id="KAK4525746.1"/>
    </source>
</evidence>
<reference evidence="3 4" key="1">
    <citation type="submission" date="2022-07" db="EMBL/GenBank/DDBJ databases">
        <title>Genome-wide signatures of adaptation to extreme environments.</title>
        <authorList>
            <person name="Cho C.H."/>
            <person name="Yoon H.S."/>
        </authorList>
    </citation>
    <scope>NUCLEOTIDE SEQUENCE [LARGE SCALE GENOMIC DNA]</scope>
    <source>
        <strain evidence="3 4">108.79 E11</strain>
    </source>
</reference>
<dbReference type="InterPro" id="IPR006597">
    <property type="entry name" value="Sel1-like"/>
</dbReference>
<name>A0AAV9IEV8_9RHOD</name>
<dbReference type="Pfam" id="PF04969">
    <property type="entry name" value="CS"/>
    <property type="match status" value="1"/>
</dbReference>
<dbReference type="EMBL" id="JANCYU010000033">
    <property type="protein sequence ID" value="KAK4525746.1"/>
    <property type="molecule type" value="Genomic_DNA"/>
</dbReference>
<dbReference type="InterPro" id="IPR008978">
    <property type="entry name" value="HSP20-like_chaperone"/>
</dbReference>
<dbReference type="PANTHER" id="PTHR43628:SF1">
    <property type="entry name" value="CHITIN SYNTHASE REGULATORY FACTOR 2-RELATED"/>
    <property type="match status" value="1"/>
</dbReference>
<feature type="region of interest" description="Disordered" evidence="1">
    <location>
        <begin position="117"/>
        <end position="137"/>
    </location>
</feature>
<accession>A0AAV9IEV8</accession>
<organism evidence="3 4">
    <name type="scientific">Galdieria yellowstonensis</name>
    <dbReference type="NCBI Taxonomy" id="3028027"/>
    <lineage>
        <taxon>Eukaryota</taxon>
        <taxon>Rhodophyta</taxon>
        <taxon>Bangiophyceae</taxon>
        <taxon>Galdieriales</taxon>
        <taxon>Galdieriaceae</taxon>
        <taxon>Galdieria</taxon>
    </lineage>
</organism>
<keyword evidence="4" id="KW-1185">Reference proteome</keyword>
<feature type="domain" description="CS" evidence="2">
    <location>
        <begin position="5"/>
        <end position="99"/>
    </location>
</feature>
<dbReference type="Proteomes" id="UP001300502">
    <property type="component" value="Unassembled WGS sequence"/>
</dbReference>
<comment type="caution">
    <text evidence="3">The sequence shown here is derived from an EMBL/GenBank/DDBJ whole genome shotgun (WGS) entry which is preliminary data.</text>
</comment>
<evidence type="ECO:0000256" key="1">
    <source>
        <dbReference type="SAM" id="MobiDB-lite"/>
    </source>
</evidence>
<gene>
    <name evidence="3" type="ORF">GAYE_SCF16G3655</name>
</gene>